<accession>V2TN81</accession>
<dbReference type="SUPFAM" id="SSF158694">
    <property type="entry name" value="UraD-Like"/>
    <property type="match status" value="1"/>
</dbReference>
<name>V2TN81_9GAMM</name>
<comment type="pathway">
    <text evidence="2">Purine metabolism; urate degradation; (S)-allantoin from urate: step 3/3.</text>
</comment>
<feature type="domain" description="Oxo-4-hydroxy-4-carboxy-5-ureidoimidazoline decarboxylase" evidence="7">
    <location>
        <begin position="7"/>
        <end position="156"/>
    </location>
</feature>
<dbReference type="InterPro" id="IPR018020">
    <property type="entry name" value="OHCU_decarboxylase"/>
</dbReference>
<evidence type="ECO:0000256" key="6">
    <source>
        <dbReference type="ARBA" id="ARBA00023239"/>
    </source>
</evidence>
<dbReference type="EMBL" id="AYER01000006">
    <property type="protein sequence ID" value="ESK38787.1"/>
    <property type="molecule type" value="Genomic_DNA"/>
</dbReference>
<comment type="catalytic activity">
    <reaction evidence="1">
        <text>5-hydroxy-2-oxo-4-ureido-2,5-dihydro-1H-imidazole-5-carboxylate + H(+) = (S)-allantoin + CO2</text>
        <dbReference type="Rhea" id="RHEA:26301"/>
        <dbReference type="ChEBI" id="CHEBI:15378"/>
        <dbReference type="ChEBI" id="CHEBI:15678"/>
        <dbReference type="ChEBI" id="CHEBI:16526"/>
        <dbReference type="ChEBI" id="CHEBI:58639"/>
        <dbReference type="EC" id="4.1.1.97"/>
    </reaction>
</comment>
<evidence type="ECO:0000256" key="4">
    <source>
        <dbReference type="ARBA" id="ARBA00022631"/>
    </source>
</evidence>
<proteinExistence type="predicted"/>
<sequence>MQLTVFNHSSSTEIQDVLIRCVNIPSWVKAIDKMRPYKSKEALLDFAKTLAQNWTWQEILGALNEHPKIGEKPKTENSYSNKEQEKISTKSQDKIALVQANMAYENKFGFIFLIKAMGLSTSQVLTEIELRLENNLDTEKKCVHEQLMLITLLRLEQEIV</sequence>
<gene>
    <name evidence="8" type="ORF">P256_01606</name>
</gene>
<dbReference type="PANTHER" id="PTHR43466:SF1">
    <property type="entry name" value="2-OXO-4-HYDROXY-4-CARBOXY-5-UREIDOIMIDAZOLINE DECARBOXYLASE-RELATED"/>
    <property type="match status" value="1"/>
</dbReference>
<dbReference type="eggNOG" id="COG3195">
    <property type="taxonomic scope" value="Bacteria"/>
</dbReference>
<dbReference type="Pfam" id="PF09349">
    <property type="entry name" value="OHCU_decarbox"/>
    <property type="match status" value="1"/>
</dbReference>
<dbReference type="InterPro" id="IPR017595">
    <property type="entry name" value="OHCU_decarboxylase-2"/>
</dbReference>
<dbReference type="GO" id="GO:0051997">
    <property type="term" value="F:2-oxo-4-hydroxy-4-carboxy-5-ureidoimidazoline decarboxylase activity"/>
    <property type="evidence" value="ECO:0007669"/>
    <property type="project" value="UniProtKB-EC"/>
</dbReference>
<dbReference type="NCBIfam" id="NF010372">
    <property type="entry name" value="PRK13798.1"/>
    <property type="match status" value="1"/>
</dbReference>
<dbReference type="PATRIC" id="fig|1392540.3.peg.1555"/>
<dbReference type="Gene3D" id="1.10.3330.10">
    <property type="entry name" value="Oxo-4-hydroxy-4-carboxy-5-ureidoimidazoline decarboxylase"/>
    <property type="match status" value="1"/>
</dbReference>
<evidence type="ECO:0000256" key="5">
    <source>
        <dbReference type="ARBA" id="ARBA00022793"/>
    </source>
</evidence>
<dbReference type="PANTHER" id="PTHR43466">
    <property type="entry name" value="2-OXO-4-HYDROXY-4-CARBOXY-5-UREIDOIMIDAZOLINE DECARBOXYLASE-RELATED"/>
    <property type="match status" value="1"/>
</dbReference>
<keyword evidence="5" id="KW-0210">Decarboxylase</keyword>
<evidence type="ECO:0000259" key="7">
    <source>
        <dbReference type="Pfam" id="PF09349"/>
    </source>
</evidence>
<dbReference type="HOGENOM" id="CLU_092522_2_1_6"/>
<evidence type="ECO:0000313" key="8">
    <source>
        <dbReference type="EMBL" id="ESK38787.1"/>
    </source>
</evidence>
<dbReference type="Proteomes" id="UP000023785">
    <property type="component" value="Unassembled WGS sequence"/>
</dbReference>
<evidence type="ECO:0000313" key="9">
    <source>
        <dbReference type="Proteomes" id="UP000023785"/>
    </source>
</evidence>
<organism evidence="8 9">
    <name type="scientific">Acinetobacter nectaris CIP 110549</name>
    <dbReference type="NCBI Taxonomy" id="1392540"/>
    <lineage>
        <taxon>Bacteria</taxon>
        <taxon>Pseudomonadati</taxon>
        <taxon>Pseudomonadota</taxon>
        <taxon>Gammaproteobacteria</taxon>
        <taxon>Moraxellales</taxon>
        <taxon>Moraxellaceae</taxon>
        <taxon>Acinetobacter</taxon>
    </lineage>
</organism>
<evidence type="ECO:0000256" key="2">
    <source>
        <dbReference type="ARBA" id="ARBA00004754"/>
    </source>
</evidence>
<keyword evidence="4" id="KW-0659">Purine metabolism</keyword>
<dbReference type="RefSeq" id="WP_023273226.1">
    <property type="nucleotide sequence ID" value="NZ_KI530723.1"/>
</dbReference>
<dbReference type="EC" id="4.1.1.97" evidence="3"/>
<keyword evidence="9" id="KW-1185">Reference proteome</keyword>
<reference evidence="8 9" key="1">
    <citation type="submission" date="2013-10" db="EMBL/GenBank/DDBJ databases">
        <title>The Genome Sequence of Acinetobacter nectaris CIP 110549.</title>
        <authorList>
            <consortium name="The Broad Institute Genomics Platform"/>
            <consortium name="The Broad Institute Genome Sequencing Center for Infectious Disease"/>
            <person name="Cerqueira G."/>
            <person name="Feldgarden M."/>
            <person name="Courvalin P."/>
            <person name="Grillot-Courvalin C."/>
            <person name="Clermont D."/>
            <person name="Rocha E."/>
            <person name="Yoon E.-J."/>
            <person name="Nemec A."/>
            <person name="Young S.K."/>
            <person name="Zeng Q."/>
            <person name="Gargeya S."/>
            <person name="Fitzgerald M."/>
            <person name="Abouelleil A."/>
            <person name="Alvarado L."/>
            <person name="Berlin A.M."/>
            <person name="Chapman S.B."/>
            <person name="Gainer-Dewar J."/>
            <person name="Goldberg J."/>
            <person name="Gnerre S."/>
            <person name="Griggs A."/>
            <person name="Gujja S."/>
            <person name="Hansen M."/>
            <person name="Howarth C."/>
            <person name="Imamovic A."/>
            <person name="Ireland A."/>
            <person name="Larimer J."/>
            <person name="McCowan C."/>
            <person name="Murphy C."/>
            <person name="Pearson M."/>
            <person name="Poon T.W."/>
            <person name="Priest M."/>
            <person name="Roberts A."/>
            <person name="Saif S."/>
            <person name="Shea T."/>
            <person name="Sykes S."/>
            <person name="Wortman J."/>
            <person name="Nusbaum C."/>
            <person name="Birren B."/>
        </authorList>
    </citation>
    <scope>NUCLEOTIDE SEQUENCE [LARGE SCALE GENOMIC DNA]</scope>
    <source>
        <strain evidence="8 9">CIP 110549</strain>
    </source>
</reference>
<dbReference type="OrthoDB" id="9800909at2"/>
<evidence type="ECO:0000256" key="1">
    <source>
        <dbReference type="ARBA" id="ARBA00001163"/>
    </source>
</evidence>
<evidence type="ECO:0000256" key="3">
    <source>
        <dbReference type="ARBA" id="ARBA00012257"/>
    </source>
</evidence>
<protein>
    <recommendedName>
        <fullName evidence="3">2-oxo-4-hydroxy-4-carboxy-5-ureidoimidazoline decarboxylase</fullName>
        <ecNumber evidence="3">4.1.1.97</ecNumber>
    </recommendedName>
</protein>
<dbReference type="AlphaFoldDB" id="V2TN81"/>
<dbReference type="GO" id="GO:0019628">
    <property type="term" value="P:urate catabolic process"/>
    <property type="evidence" value="ECO:0007669"/>
    <property type="project" value="TreeGrafter"/>
</dbReference>
<dbReference type="InterPro" id="IPR036778">
    <property type="entry name" value="OHCU_decarboxylase_sf"/>
</dbReference>
<dbReference type="GO" id="GO:0006144">
    <property type="term" value="P:purine nucleobase metabolic process"/>
    <property type="evidence" value="ECO:0007669"/>
    <property type="project" value="UniProtKB-KW"/>
</dbReference>
<keyword evidence="6" id="KW-0456">Lyase</keyword>
<dbReference type="NCBIfam" id="TIGR03180">
    <property type="entry name" value="UraD_2"/>
    <property type="match status" value="1"/>
</dbReference>
<dbReference type="STRING" id="1392540.P256_01606"/>
<comment type="caution">
    <text evidence="8">The sequence shown here is derived from an EMBL/GenBank/DDBJ whole genome shotgun (WGS) entry which is preliminary data.</text>
</comment>